<evidence type="ECO:0000313" key="8">
    <source>
        <dbReference type="Proteomes" id="UP000004892"/>
    </source>
</evidence>
<keyword evidence="3" id="KW-0731">Sigma factor</keyword>
<proteinExistence type="inferred from homology"/>
<evidence type="ECO:0000259" key="6">
    <source>
        <dbReference type="Pfam" id="PF08281"/>
    </source>
</evidence>
<dbReference type="RefSeq" id="WP_009137553.1">
    <property type="nucleotide sequence ID" value="NZ_JH594596.1"/>
</dbReference>
<evidence type="ECO:0000256" key="4">
    <source>
        <dbReference type="ARBA" id="ARBA00023163"/>
    </source>
</evidence>
<comment type="similarity">
    <text evidence="1">Belongs to the sigma-70 factor family. ECF subfamily.</text>
</comment>
<dbReference type="SUPFAM" id="SSF88659">
    <property type="entry name" value="Sigma3 and sigma4 domains of RNA polymerase sigma factors"/>
    <property type="match status" value="1"/>
</dbReference>
<dbReference type="AlphaFoldDB" id="H1DJ28"/>
<dbReference type="CDD" id="cd06171">
    <property type="entry name" value="Sigma70_r4"/>
    <property type="match status" value="1"/>
</dbReference>
<dbReference type="GeneID" id="98069947"/>
<dbReference type="eggNOG" id="COG1595">
    <property type="taxonomic scope" value="Bacteria"/>
</dbReference>
<dbReference type="Pfam" id="PF04542">
    <property type="entry name" value="Sigma70_r2"/>
    <property type="match status" value="1"/>
</dbReference>
<keyword evidence="4" id="KW-0804">Transcription</keyword>
<evidence type="ECO:0000256" key="3">
    <source>
        <dbReference type="ARBA" id="ARBA00023082"/>
    </source>
</evidence>
<dbReference type="Proteomes" id="UP000004892">
    <property type="component" value="Unassembled WGS sequence"/>
</dbReference>
<sequence length="161" mass="19294">MNRNEYNLSVDKFSDDVFRFIYKTCHNKELAEDIIQDAYMVLWEHVGEITFEKAKAFLFTTSYHKMIDIFRREKRNKDIENINPEYYLSGTQSPDLQDILEFALNKLSPVQKTVILLRDYENYSYQEIADITHLSESQVKVYIFRARNSMKEFIRKPDLIV</sequence>
<dbReference type="InterPro" id="IPR014284">
    <property type="entry name" value="RNA_pol_sigma-70_dom"/>
</dbReference>
<dbReference type="STRING" id="742817.HMPREF9449_02407"/>
<reference evidence="7 8" key="1">
    <citation type="submission" date="2012-01" db="EMBL/GenBank/DDBJ databases">
        <title>The Genome Sequence of Odoribacter laneus YIT 12061.</title>
        <authorList>
            <consortium name="The Broad Institute Genome Sequencing Platform"/>
            <person name="Earl A."/>
            <person name="Ward D."/>
            <person name="Feldgarden M."/>
            <person name="Gevers D."/>
            <person name="Morotomi M."/>
            <person name="Young S.K."/>
            <person name="Zeng Q."/>
            <person name="Gargeya S."/>
            <person name="Fitzgerald M."/>
            <person name="Haas B."/>
            <person name="Abouelleil A."/>
            <person name="Alvarado L."/>
            <person name="Arachchi H.M."/>
            <person name="Berlin A."/>
            <person name="Chapman S.B."/>
            <person name="Gearin G."/>
            <person name="Goldberg J."/>
            <person name="Griggs A."/>
            <person name="Gujja S."/>
            <person name="Hansen M."/>
            <person name="Heiman D."/>
            <person name="Howarth C."/>
            <person name="Larimer J."/>
            <person name="Lui A."/>
            <person name="MacDonald P.J.P."/>
            <person name="McCowen C."/>
            <person name="Montmayeur A."/>
            <person name="Murphy C."/>
            <person name="Neiman D."/>
            <person name="Pearson M."/>
            <person name="Priest M."/>
            <person name="Roberts A."/>
            <person name="Saif S."/>
            <person name="Shea T."/>
            <person name="Sisk P."/>
            <person name="Stolte C."/>
            <person name="Sykes S."/>
            <person name="Wortman J."/>
            <person name="Nusbaum C."/>
            <person name="Birren B."/>
        </authorList>
    </citation>
    <scope>NUCLEOTIDE SEQUENCE [LARGE SCALE GENOMIC DNA]</scope>
    <source>
        <strain evidence="7 8">YIT 12061</strain>
    </source>
</reference>
<keyword evidence="2" id="KW-0805">Transcription regulation</keyword>
<dbReference type="PANTHER" id="PTHR43133">
    <property type="entry name" value="RNA POLYMERASE ECF-TYPE SIGMA FACTO"/>
    <property type="match status" value="1"/>
</dbReference>
<dbReference type="InterPro" id="IPR013325">
    <property type="entry name" value="RNA_pol_sigma_r2"/>
</dbReference>
<evidence type="ECO:0000256" key="2">
    <source>
        <dbReference type="ARBA" id="ARBA00023015"/>
    </source>
</evidence>
<accession>H1DJ28</accession>
<dbReference type="InterPro" id="IPR013249">
    <property type="entry name" value="RNA_pol_sigma70_r4_t2"/>
</dbReference>
<dbReference type="InterPro" id="IPR036388">
    <property type="entry name" value="WH-like_DNA-bd_sf"/>
</dbReference>
<dbReference type="PATRIC" id="fig|742817.3.peg.2575"/>
<dbReference type="InterPro" id="IPR039425">
    <property type="entry name" value="RNA_pol_sigma-70-like"/>
</dbReference>
<comment type="caution">
    <text evidence="7">The sequence shown here is derived from an EMBL/GenBank/DDBJ whole genome shotgun (WGS) entry which is preliminary data.</text>
</comment>
<dbReference type="InterPro" id="IPR007627">
    <property type="entry name" value="RNA_pol_sigma70_r2"/>
</dbReference>
<dbReference type="GO" id="GO:0006352">
    <property type="term" value="P:DNA-templated transcription initiation"/>
    <property type="evidence" value="ECO:0007669"/>
    <property type="project" value="InterPro"/>
</dbReference>
<dbReference type="EMBL" id="ADMC01000025">
    <property type="protein sequence ID" value="EHP46790.1"/>
    <property type="molecule type" value="Genomic_DNA"/>
</dbReference>
<dbReference type="NCBIfam" id="TIGR02937">
    <property type="entry name" value="sigma70-ECF"/>
    <property type="match status" value="1"/>
</dbReference>
<feature type="domain" description="RNA polymerase sigma-70 region 2" evidence="5">
    <location>
        <begin position="11"/>
        <end position="75"/>
    </location>
</feature>
<keyword evidence="8" id="KW-1185">Reference proteome</keyword>
<dbReference type="Pfam" id="PF08281">
    <property type="entry name" value="Sigma70_r4_2"/>
    <property type="match status" value="1"/>
</dbReference>
<organism evidence="7 8">
    <name type="scientific">Odoribacter laneus YIT 12061</name>
    <dbReference type="NCBI Taxonomy" id="742817"/>
    <lineage>
        <taxon>Bacteria</taxon>
        <taxon>Pseudomonadati</taxon>
        <taxon>Bacteroidota</taxon>
        <taxon>Bacteroidia</taxon>
        <taxon>Bacteroidales</taxon>
        <taxon>Odoribacteraceae</taxon>
        <taxon>Odoribacter</taxon>
    </lineage>
</organism>
<dbReference type="PANTHER" id="PTHR43133:SF46">
    <property type="entry name" value="RNA POLYMERASE SIGMA-70 FACTOR ECF SUBFAMILY"/>
    <property type="match status" value="1"/>
</dbReference>
<evidence type="ECO:0000256" key="1">
    <source>
        <dbReference type="ARBA" id="ARBA00010641"/>
    </source>
</evidence>
<feature type="domain" description="RNA polymerase sigma factor 70 region 4 type 2" evidence="6">
    <location>
        <begin position="99"/>
        <end position="148"/>
    </location>
</feature>
<evidence type="ECO:0000313" key="7">
    <source>
        <dbReference type="EMBL" id="EHP46790.1"/>
    </source>
</evidence>
<gene>
    <name evidence="7" type="ORF">HMPREF9449_02407</name>
</gene>
<dbReference type="Gene3D" id="1.10.1740.10">
    <property type="match status" value="1"/>
</dbReference>
<protein>
    <submittedName>
        <fullName evidence="7">Sigma-70 family RNA polymerase sigma factor</fullName>
    </submittedName>
</protein>
<dbReference type="InterPro" id="IPR013324">
    <property type="entry name" value="RNA_pol_sigma_r3/r4-like"/>
</dbReference>
<dbReference type="HOGENOM" id="CLU_047691_3_4_10"/>
<dbReference type="GO" id="GO:0003677">
    <property type="term" value="F:DNA binding"/>
    <property type="evidence" value="ECO:0007669"/>
    <property type="project" value="InterPro"/>
</dbReference>
<dbReference type="Gene3D" id="1.10.10.10">
    <property type="entry name" value="Winged helix-like DNA-binding domain superfamily/Winged helix DNA-binding domain"/>
    <property type="match status" value="1"/>
</dbReference>
<dbReference type="SUPFAM" id="SSF88946">
    <property type="entry name" value="Sigma2 domain of RNA polymerase sigma factors"/>
    <property type="match status" value="1"/>
</dbReference>
<dbReference type="GO" id="GO:0016987">
    <property type="term" value="F:sigma factor activity"/>
    <property type="evidence" value="ECO:0007669"/>
    <property type="project" value="UniProtKB-KW"/>
</dbReference>
<evidence type="ECO:0000259" key="5">
    <source>
        <dbReference type="Pfam" id="PF04542"/>
    </source>
</evidence>
<name>H1DJ28_9BACT</name>